<comment type="caution">
    <text evidence="1">The sequence shown here is derived from an EMBL/GenBank/DDBJ whole genome shotgun (WGS) entry which is preliminary data.</text>
</comment>
<organism evidence="1 2">
    <name type="scientific">Arctium lappa</name>
    <name type="common">Greater burdock</name>
    <name type="synonym">Lappa major</name>
    <dbReference type="NCBI Taxonomy" id="4217"/>
    <lineage>
        <taxon>Eukaryota</taxon>
        <taxon>Viridiplantae</taxon>
        <taxon>Streptophyta</taxon>
        <taxon>Embryophyta</taxon>
        <taxon>Tracheophyta</taxon>
        <taxon>Spermatophyta</taxon>
        <taxon>Magnoliopsida</taxon>
        <taxon>eudicotyledons</taxon>
        <taxon>Gunneridae</taxon>
        <taxon>Pentapetalae</taxon>
        <taxon>asterids</taxon>
        <taxon>campanulids</taxon>
        <taxon>Asterales</taxon>
        <taxon>Asteraceae</taxon>
        <taxon>Carduoideae</taxon>
        <taxon>Cardueae</taxon>
        <taxon>Arctiinae</taxon>
        <taxon>Arctium</taxon>
    </lineage>
</organism>
<dbReference type="Proteomes" id="UP001055879">
    <property type="component" value="Linkage Group LG05"/>
</dbReference>
<protein>
    <submittedName>
        <fullName evidence="1">Uncharacterized protein</fullName>
    </submittedName>
</protein>
<keyword evidence="2" id="KW-1185">Reference proteome</keyword>
<evidence type="ECO:0000313" key="1">
    <source>
        <dbReference type="EMBL" id="KAI3729167.1"/>
    </source>
</evidence>
<reference evidence="2" key="1">
    <citation type="journal article" date="2022" name="Mol. Ecol. Resour.">
        <title>The genomes of chicory, endive, great burdock and yacon provide insights into Asteraceae palaeo-polyploidization history and plant inulin production.</title>
        <authorList>
            <person name="Fan W."/>
            <person name="Wang S."/>
            <person name="Wang H."/>
            <person name="Wang A."/>
            <person name="Jiang F."/>
            <person name="Liu H."/>
            <person name="Zhao H."/>
            <person name="Xu D."/>
            <person name="Zhang Y."/>
        </authorList>
    </citation>
    <scope>NUCLEOTIDE SEQUENCE [LARGE SCALE GENOMIC DNA]</scope>
    <source>
        <strain evidence="2">cv. Niubang</strain>
    </source>
</reference>
<name>A0ACB9C4A7_ARCLA</name>
<dbReference type="EMBL" id="CM042051">
    <property type="protein sequence ID" value="KAI3729167.1"/>
    <property type="molecule type" value="Genomic_DNA"/>
</dbReference>
<proteinExistence type="predicted"/>
<accession>A0ACB9C4A7</accession>
<sequence>MQSLAAALKLTLTADKRQTKALSQVKRFNPRASHTQSTICTTSSKKQVTELTYEFRCLKIDDMFYRIRIWEEGAVKPYKQLDVEDVNEGCDEESPIPSEWSEGDVGDEEWYVEESQLDGKNGGDTIHGSEMNLQAKELTKNQEVASDQRATGNRSPVTMINVVVRENDYCRHRAATEDEEAILKASNSRRKVGGNGDV</sequence>
<gene>
    <name evidence="1" type="ORF">L6452_17818</name>
</gene>
<evidence type="ECO:0000313" key="2">
    <source>
        <dbReference type="Proteomes" id="UP001055879"/>
    </source>
</evidence>
<reference evidence="1 2" key="2">
    <citation type="journal article" date="2022" name="Mol. Ecol. Resour.">
        <title>The genomes of chicory, endive, great burdock and yacon provide insights into Asteraceae paleo-polyploidization history and plant inulin production.</title>
        <authorList>
            <person name="Fan W."/>
            <person name="Wang S."/>
            <person name="Wang H."/>
            <person name="Wang A."/>
            <person name="Jiang F."/>
            <person name="Liu H."/>
            <person name="Zhao H."/>
            <person name="Xu D."/>
            <person name="Zhang Y."/>
        </authorList>
    </citation>
    <scope>NUCLEOTIDE SEQUENCE [LARGE SCALE GENOMIC DNA]</scope>
    <source>
        <strain evidence="2">cv. Niubang</strain>
    </source>
</reference>